<dbReference type="PANTHER" id="PTHR13633:SF3">
    <property type="entry name" value="MITOCHONDRIAL TRANSCRIPTION RESCUE FACTOR 1"/>
    <property type="match status" value="1"/>
</dbReference>
<dbReference type="Gene3D" id="3.10.290.10">
    <property type="entry name" value="RNA-binding S4 domain"/>
    <property type="match status" value="1"/>
</dbReference>
<feature type="non-terminal residue" evidence="3">
    <location>
        <position position="241"/>
    </location>
</feature>
<dbReference type="EMBL" id="CAJNRD030001124">
    <property type="protein sequence ID" value="CAG5107541.1"/>
    <property type="molecule type" value="Genomic_DNA"/>
</dbReference>
<proteinExistence type="predicted"/>
<protein>
    <submittedName>
        <fullName evidence="3">Similar to MTRES1: Mitochondrial transcription rescue factor 1 (Homo sapiens)</fullName>
    </submittedName>
</protein>
<dbReference type="GO" id="GO:0005739">
    <property type="term" value="C:mitochondrion"/>
    <property type="evidence" value="ECO:0007669"/>
    <property type="project" value="TreeGrafter"/>
</dbReference>
<evidence type="ECO:0000313" key="4">
    <source>
        <dbReference type="Proteomes" id="UP000786811"/>
    </source>
</evidence>
<dbReference type="GO" id="GO:1903108">
    <property type="term" value="P:regulation of mitochondrial transcription"/>
    <property type="evidence" value="ECO:0007669"/>
    <property type="project" value="TreeGrafter"/>
</dbReference>
<dbReference type="CDD" id="cd00165">
    <property type="entry name" value="S4"/>
    <property type="match status" value="1"/>
</dbReference>
<dbReference type="AlphaFoldDB" id="A0A8J2MSN5"/>
<reference evidence="3" key="1">
    <citation type="submission" date="2021-04" db="EMBL/GenBank/DDBJ databases">
        <authorList>
            <person name="Chebbi M.A.C M."/>
        </authorList>
    </citation>
    <scope>NUCLEOTIDE SEQUENCE</scope>
</reference>
<dbReference type="Proteomes" id="UP000786811">
    <property type="component" value="Unassembled WGS sequence"/>
</dbReference>
<dbReference type="InterPro" id="IPR057896">
    <property type="entry name" value="MTRES1_C"/>
</dbReference>
<gene>
    <name evidence="3" type="ORF">HICCMSTLAB_LOCUS12795</name>
</gene>
<dbReference type="PANTHER" id="PTHR13633">
    <property type="entry name" value="MITOCHONDRIAL TRANSCRIPTION RESCUE FACTOR 1"/>
    <property type="match status" value="1"/>
</dbReference>
<comment type="caution">
    <text evidence="3">The sequence shown here is derived from an EMBL/GenBank/DDBJ whole genome shotgun (WGS) entry which is preliminary data.</text>
</comment>
<organism evidence="3 4">
    <name type="scientific">Cotesia congregata</name>
    <name type="common">Parasitoid wasp</name>
    <name type="synonym">Apanteles congregatus</name>
    <dbReference type="NCBI Taxonomy" id="51543"/>
    <lineage>
        <taxon>Eukaryota</taxon>
        <taxon>Metazoa</taxon>
        <taxon>Ecdysozoa</taxon>
        <taxon>Arthropoda</taxon>
        <taxon>Hexapoda</taxon>
        <taxon>Insecta</taxon>
        <taxon>Pterygota</taxon>
        <taxon>Neoptera</taxon>
        <taxon>Endopterygota</taxon>
        <taxon>Hymenoptera</taxon>
        <taxon>Apocrita</taxon>
        <taxon>Ichneumonoidea</taxon>
        <taxon>Braconidae</taxon>
        <taxon>Microgastrinae</taxon>
        <taxon>Cotesia</taxon>
    </lineage>
</organism>
<evidence type="ECO:0000313" key="3">
    <source>
        <dbReference type="EMBL" id="CAG5107541.1"/>
    </source>
</evidence>
<keyword evidence="4" id="KW-1185">Reference proteome</keyword>
<keyword evidence="1" id="KW-0694">RNA-binding</keyword>
<dbReference type="GO" id="GO:0003723">
    <property type="term" value="F:RNA binding"/>
    <property type="evidence" value="ECO:0007669"/>
    <property type="project" value="UniProtKB-KW"/>
</dbReference>
<dbReference type="SUPFAM" id="SSF55174">
    <property type="entry name" value="Alpha-L RNA-binding motif"/>
    <property type="match status" value="1"/>
</dbReference>
<evidence type="ECO:0000259" key="2">
    <source>
        <dbReference type="Pfam" id="PF25818"/>
    </source>
</evidence>
<feature type="domain" description="Mitochondrial transcription rescue factor 1 C-terminal" evidence="2">
    <location>
        <begin position="131"/>
        <end position="226"/>
    </location>
</feature>
<accession>A0A8J2MSN5</accession>
<name>A0A8J2MSN5_COTCN</name>
<sequence>MHFLRYACVELVARKYLQTKMATVRLSSSYLSCLKWNKQLNKINSICRIKLLSSYSNNNKLNNIQPRFLRRELSNKFLLPHNLDWWVTKRWKSKKQKLSNQQNLDDSDDEKEVDDEIDSIVAGNKNNKVITTHVSSMRIDAVVKAGMGIARNKAETALYESRLRVNGKKVLKKGLQIGLEDEIDYIQGPSPKNPNFLVVTRLTVLDASDHPEGYKLKLLREKSLTIENYDDSWKPSENSKS</sequence>
<evidence type="ECO:0000256" key="1">
    <source>
        <dbReference type="PROSITE-ProRule" id="PRU00182"/>
    </source>
</evidence>
<dbReference type="PROSITE" id="PS50889">
    <property type="entry name" value="S4"/>
    <property type="match status" value="1"/>
</dbReference>
<dbReference type="InterPro" id="IPR036986">
    <property type="entry name" value="S4_RNA-bd_sf"/>
</dbReference>
<dbReference type="OrthoDB" id="4150at2759"/>
<dbReference type="Pfam" id="PF25818">
    <property type="entry name" value="MTRES1_C"/>
    <property type="match status" value="1"/>
</dbReference>